<sequence length="40" mass="4671">VVFSFSPLFKGEFHNHSETLALEFNHVYQARRKSQAFEAT</sequence>
<gene>
    <name evidence="1" type="ORF">MIMGU_mgv1a022349mg</name>
</gene>
<evidence type="ECO:0000313" key="2">
    <source>
        <dbReference type="Proteomes" id="UP000030748"/>
    </source>
</evidence>
<name>A0A022Q2V3_ERYGU</name>
<keyword evidence="2" id="KW-1185">Reference proteome</keyword>
<reference evidence="1 2" key="1">
    <citation type="journal article" date="2013" name="Proc. Natl. Acad. Sci. U.S.A.">
        <title>Fine-scale variation in meiotic recombination in Mimulus inferred from population shotgun sequencing.</title>
        <authorList>
            <person name="Hellsten U."/>
            <person name="Wright K.M."/>
            <person name="Jenkins J."/>
            <person name="Shu S."/>
            <person name="Yuan Y."/>
            <person name="Wessler S.R."/>
            <person name="Schmutz J."/>
            <person name="Willis J.H."/>
            <person name="Rokhsar D.S."/>
        </authorList>
    </citation>
    <scope>NUCLEOTIDE SEQUENCE [LARGE SCALE GENOMIC DNA]</scope>
    <source>
        <strain evidence="2">cv. DUN x IM62</strain>
    </source>
</reference>
<dbReference type="EMBL" id="KI632223">
    <property type="protein sequence ID" value="EYU21533.1"/>
    <property type="molecule type" value="Genomic_DNA"/>
</dbReference>
<accession>A0A022Q2V3</accession>
<dbReference type="Proteomes" id="UP000030748">
    <property type="component" value="Unassembled WGS sequence"/>
</dbReference>
<dbReference type="AlphaFoldDB" id="A0A022Q2V3"/>
<protein>
    <submittedName>
        <fullName evidence="1">Uncharacterized protein</fullName>
    </submittedName>
</protein>
<feature type="non-terminal residue" evidence="1">
    <location>
        <position position="1"/>
    </location>
</feature>
<evidence type="ECO:0000313" key="1">
    <source>
        <dbReference type="EMBL" id="EYU21533.1"/>
    </source>
</evidence>
<proteinExistence type="predicted"/>
<organism evidence="1 2">
    <name type="scientific">Erythranthe guttata</name>
    <name type="common">Yellow monkey flower</name>
    <name type="synonym">Mimulus guttatus</name>
    <dbReference type="NCBI Taxonomy" id="4155"/>
    <lineage>
        <taxon>Eukaryota</taxon>
        <taxon>Viridiplantae</taxon>
        <taxon>Streptophyta</taxon>
        <taxon>Embryophyta</taxon>
        <taxon>Tracheophyta</taxon>
        <taxon>Spermatophyta</taxon>
        <taxon>Magnoliopsida</taxon>
        <taxon>eudicotyledons</taxon>
        <taxon>Gunneridae</taxon>
        <taxon>Pentapetalae</taxon>
        <taxon>asterids</taxon>
        <taxon>lamiids</taxon>
        <taxon>Lamiales</taxon>
        <taxon>Phrymaceae</taxon>
        <taxon>Erythranthe</taxon>
    </lineage>
</organism>